<dbReference type="Pfam" id="PF05227">
    <property type="entry name" value="CHASE3"/>
    <property type="match status" value="1"/>
</dbReference>
<keyword evidence="12" id="KW-0472">Membrane</keyword>
<evidence type="ECO:0000256" key="9">
    <source>
        <dbReference type="PROSITE-ProRule" id="PRU00169"/>
    </source>
</evidence>
<evidence type="ECO:0000256" key="11">
    <source>
        <dbReference type="SAM" id="MobiDB-lite"/>
    </source>
</evidence>
<dbReference type="SMART" id="SM00388">
    <property type="entry name" value="HisKA"/>
    <property type="match status" value="1"/>
</dbReference>
<feature type="domain" description="Response regulatory" evidence="14">
    <location>
        <begin position="790"/>
        <end position="903"/>
    </location>
</feature>
<dbReference type="EC" id="2.7.13.3" evidence="2"/>
<comment type="function">
    <text evidence="7">Member of the two-component regulatory system BvgS/BvgA. Phosphorylates BvgA via a four-step phosphorelay in response to environmental signals.</text>
</comment>
<feature type="domain" description="Response regulatory" evidence="14">
    <location>
        <begin position="1058"/>
        <end position="1182"/>
    </location>
</feature>
<dbReference type="Gene3D" id="1.10.287.130">
    <property type="match status" value="1"/>
</dbReference>
<dbReference type="FunFam" id="3.30.565.10:FF:000010">
    <property type="entry name" value="Sensor histidine kinase RcsC"/>
    <property type="match status" value="1"/>
</dbReference>
<dbReference type="SUPFAM" id="SSF52172">
    <property type="entry name" value="CheY-like"/>
    <property type="match status" value="3"/>
</dbReference>
<dbReference type="InterPro" id="IPR003018">
    <property type="entry name" value="GAF"/>
</dbReference>
<dbReference type="SMART" id="SM00387">
    <property type="entry name" value="HATPase_c"/>
    <property type="match status" value="1"/>
</dbReference>
<evidence type="ECO:0000313" key="16">
    <source>
        <dbReference type="Proteomes" id="UP000197468"/>
    </source>
</evidence>
<comment type="caution">
    <text evidence="15">The sequence shown here is derived from an EMBL/GenBank/DDBJ whole genome shotgun (WGS) entry which is preliminary data.</text>
</comment>
<dbReference type="InterPro" id="IPR011006">
    <property type="entry name" value="CheY-like_superfamily"/>
</dbReference>
<keyword evidence="16" id="KW-1185">Reference proteome</keyword>
<dbReference type="Pfam" id="PF13185">
    <property type="entry name" value="GAF_2"/>
    <property type="match status" value="1"/>
</dbReference>
<dbReference type="SUPFAM" id="SSF47384">
    <property type="entry name" value="Homodimeric domain of signal transducing histidine kinase"/>
    <property type="match status" value="1"/>
</dbReference>
<evidence type="ECO:0000256" key="6">
    <source>
        <dbReference type="ARBA" id="ARBA00023026"/>
    </source>
</evidence>
<keyword evidence="12" id="KW-0812">Transmembrane</keyword>
<protein>
    <recommendedName>
        <fullName evidence="8">Virulence sensor protein BvgS</fullName>
        <ecNumber evidence="2">2.7.13.3</ecNumber>
    </recommendedName>
</protein>
<evidence type="ECO:0000313" key="15">
    <source>
        <dbReference type="EMBL" id="OWQ92222.1"/>
    </source>
</evidence>
<feature type="modified residue" description="4-aspartylphosphate" evidence="9">
    <location>
        <position position="1115"/>
    </location>
</feature>
<evidence type="ECO:0000256" key="7">
    <source>
        <dbReference type="ARBA" id="ARBA00058004"/>
    </source>
</evidence>
<dbReference type="InterPro" id="IPR003594">
    <property type="entry name" value="HATPase_dom"/>
</dbReference>
<dbReference type="InterPro" id="IPR001789">
    <property type="entry name" value="Sig_transdc_resp-reg_receiver"/>
</dbReference>
<reference evidence="15 16" key="1">
    <citation type="journal article" date="2008" name="Int. J. Syst. Evol. Microbiol.">
        <title>Description of Roseateles aquatilis sp. nov. and Roseateles terrae sp. nov., in the class Betaproteobacteria, and emended description of the genus Roseateles.</title>
        <authorList>
            <person name="Gomila M."/>
            <person name="Bowien B."/>
            <person name="Falsen E."/>
            <person name="Moore E.R."/>
            <person name="Lalucat J."/>
        </authorList>
    </citation>
    <scope>NUCLEOTIDE SEQUENCE [LARGE SCALE GENOMIC DNA]</scope>
    <source>
        <strain evidence="15 16">CCUG 48205</strain>
    </source>
</reference>
<dbReference type="PROSITE" id="PS50109">
    <property type="entry name" value="HIS_KIN"/>
    <property type="match status" value="1"/>
</dbReference>
<dbReference type="PRINTS" id="PR00344">
    <property type="entry name" value="BCTRLSENSOR"/>
</dbReference>
<evidence type="ECO:0000259" key="14">
    <source>
        <dbReference type="PROSITE" id="PS50110"/>
    </source>
</evidence>
<proteinExistence type="predicted"/>
<dbReference type="AlphaFoldDB" id="A0A246JI31"/>
<dbReference type="CDD" id="cd16922">
    <property type="entry name" value="HATPase_EvgS-ArcB-TorS-like"/>
    <property type="match status" value="1"/>
</dbReference>
<organism evidence="15 16">
    <name type="scientific">Roseateles aquatilis</name>
    <dbReference type="NCBI Taxonomy" id="431061"/>
    <lineage>
        <taxon>Bacteria</taxon>
        <taxon>Pseudomonadati</taxon>
        <taxon>Pseudomonadota</taxon>
        <taxon>Betaproteobacteria</taxon>
        <taxon>Burkholderiales</taxon>
        <taxon>Sphaerotilaceae</taxon>
        <taxon>Roseateles</taxon>
    </lineage>
</organism>
<evidence type="ECO:0000259" key="13">
    <source>
        <dbReference type="PROSITE" id="PS50109"/>
    </source>
</evidence>
<dbReference type="EMBL" id="NIOF01000002">
    <property type="protein sequence ID" value="OWQ92222.1"/>
    <property type="molecule type" value="Genomic_DNA"/>
</dbReference>
<dbReference type="Proteomes" id="UP000197468">
    <property type="component" value="Unassembled WGS sequence"/>
</dbReference>
<feature type="domain" description="Response regulatory" evidence="14">
    <location>
        <begin position="912"/>
        <end position="1028"/>
    </location>
</feature>
<dbReference type="Gene3D" id="3.30.565.10">
    <property type="entry name" value="Histidine kinase-like ATPase, C-terminal domain"/>
    <property type="match status" value="1"/>
</dbReference>
<evidence type="ECO:0000256" key="5">
    <source>
        <dbReference type="ARBA" id="ARBA00023012"/>
    </source>
</evidence>
<evidence type="ECO:0000256" key="12">
    <source>
        <dbReference type="SAM" id="Phobius"/>
    </source>
</evidence>
<dbReference type="InterPro" id="IPR003661">
    <property type="entry name" value="HisK_dim/P_dom"/>
</dbReference>
<evidence type="ECO:0000256" key="1">
    <source>
        <dbReference type="ARBA" id="ARBA00000085"/>
    </source>
</evidence>
<dbReference type="PANTHER" id="PTHR45339">
    <property type="entry name" value="HYBRID SIGNAL TRANSDUCTION HISTIDINE KINASE J"/>
    <property type="match status" value="1"/>
</dbReference>
<dbReference type="CDD" id="cd17546">
    <property type="entry name" value="REC_hyHK_CKI1_RcsC-like"/>
    <property type="match status" value="1"/>
</dbReference>
<dbReference type="InterPro" id="IPR005467">
    <property type="entry name" value="His_kinase_dom"/>
</dbReference>
<dbReference type="SUPFAM" id="SSF55874">
    <property type="entry name" value="ATPase domain of HSP90 chaperone/DNA topoisomerase II/histidine kinase"/>
    <property type="match status" value="1"/>
</dbReference>
<dbReference type="CDD" id="cd00082">
    <property type="entry name" value="HisKA"/>
    <property type="match status" value="1"/>
</dbReference>
<dbReference type="CDD" id="cd19410">
    <property type="entry name" value="HK9-like_sensor"/>
    <property type="match status" value="1"/>
</dbReference>
<name>A0A246JI31_9BURK</name>
<dbReference type="OrthoDB" id="9796305at2"/>
<keyword evidence="15" id="KW-0418">Kinase</keyword>
<evidence type="ECO:0000256" key="8">
    <source>
        <dbReference type="ARBA" id="ARBA00070152"/>
    </source>
</evidence>
<dbReference type="PANTHER" id="PTHR45339:SF1">
    <property type="entry name" value="HYBRID SIGNAL TRANSDUCTION HISTIDINE KINASE J"/>
    <property type="match status" value="1"/>
</dbReference>
<keyword evidence="15" id="KW-0808">Transferase</keyword>
<feature type="region of interest" description="Disordered" evidence="11">
    <location>
        <begin position="715"/>
        <end position="744"/>
    </location>
</feature>
<feature type="coiled-coil region" evidence="10">
    <location>
        <begin position="386"/>
        <end position="489"/>
    </location>
</feature>
<evidence type="ECO:0000256" key="10">
    <source>
        <dbReference type="SAM" id="Coils"/>
    </source>
</evidence>
<accession>A0A246JI31</accession>
<comment type="catalytic activity">
    <reaction evidence="1">
        <text>ATP + protein L-histidine = ADP + protein N-phospho-L-histidine.</text>
        <dbReference type="EC" id="2.7.13.3"/>
    </reaction>
</comment>
<dbReference type="PROSITE" id="PS50110">
    <property type="entry name" value="RESPONSE_REGULATORY"/>
    <property type="match status" value="3"/>
</dbReference>
<dbReference type="InterPro" id="IPR036890">
    <property type="entry name" value="HATPase_C_sf"/>
</dbReference>
<dbReference type="InterPro" id="IPR007891">
    <property type="entry name" value="CHASE3"/>
</dbReference>
<gene>
    <name evidence="15" type="ORF">CDN99_07735</name>
</gene>
<feature type="modified residue" description="4-aspartylphosphate" evidence="9">
    <location>
        <position position="839"/>
    </location>
</feature>
<feature type="domain" description="Histidine kinase" evidence="13">
    <location>
        <begin position="493"/>
        <end position="713"/>
    </location>
</feature>
<dbReference type="CDD" id="cd00156">
    <property type="entry name" value="REC"/>
    <property type="match status" value="1"/>
</dbReference>
<dbReference type="Gene3D" id="3.40.50.2300">
    <property type="match status" value="3"/>
</dbReference>
<keyword evidence="10" id="KW-0175">Coiled coil</keyword>
<dbReference type="InterPro" id="IPR036097">
    <property type="entry name" value="HisK_dim/P_sf"/>
</dbReference>
<feature type="transmembrane region" description="Helical" evidence="12">
    <location>
        <begin position="25"/>
        <end position="47"/>
    </location>
</feature>
<dbReference type="InterPro" id="IPR004358">
    <property type="entry name" value="Sig_transdc_His_kin-like_C"/>
</dbReference>
<evidence type="ECO:0000256" key="4">
    <source>
        <dbReference type="ARBA" id="ARBA00022729"/>
    </source>
</evidence>
<dbReference type="GO" id="GO:0000155">
    <property type="term" value="F:phosphorelay sensor kinase activity"/>
    <property type="evidence" value="ECO:0007669"/>
    <property type="project" value="InterPro"/>
</dbReference>
<evidence type="ECO:0000256" key="3">
    <source>
        <dbReference type="ARBA" id="ARBA00022553"/>
    </source>
</evidence>
<sequence length="1184" mass="130614">MTTTTSPASSGPNLTFEHGMRRHEWLPLPTLLGFILAVITIVITAWFSWRSQQSQSETADAMARTLVVQEQIQTLGSAMKDAETGQRGYLITGLDTYLVPFNTAQVTLPAAAERLRAAWQDSRPQLARLETVEQLFKAKLAEMEETIQMRRTGDGVGAVTLVRGDRGRILMERIRTLLGEMEREERDRAAARRQGWDAAVQQTVGVIWGGSALLLVLTMVAAVLTSRGHRAARTEAWLKAGQAGLGTELQGDPHVERLAEIAVGFLARYMDAQVGAFYVAQDDGTFLRVGGYALPQQPDGPPSVRGGDTLLGQAARDRRALHVRHLPPDYLPVASTLGRARSTELLIAPAGLDGGVQCVLELGFLRHVGAAEREMLARVAEPLAMALRAAKDRSRLEALLEESRRQAEELQMQQEELRASNEELEEQGNALRDSQLRLENQQTELEQTNAQLEEQARQLELQRADLTQAQELLTERADALERSNQYKSEFLANMSHELRTPLNSTLILAKLLSDNKDGNLSDEQVRFAQTITSAGNDLLALINDILDLSKIEAGKVDMEIERVSVPRLLQHLTQTFAPIAAQRNLAFGLQMAPDAPDWIETDETRIGQILKNLLSNALKFTEKGSVRMEVGGTQDGRLVFSVKDTGIGIAPHQQALIFEAFRQADGSTHRKYGGTGLGLSISRDLARLLGGDIHLHSAAGQGSTFSLVLPQQHVAPTEADRPRPLTPAPAPSPQAASSFDAGAVPGGHAQTVTQAFSAAALLHEPAPSAPDPRLPQLDDDRLSWVPGDRSILVIEDDERFALILRDLIREMGFVCLMAHTAENGLSVAQRYAPSAVLLDMNLPDHSGLGVLDRLKRDPLTRHIPVHVISVADYSHEAMERGAVGYALKPVKRDELVEALERLEAKFSQRLRTVLVVEDDARQLDSIRHLLAADEVRIQGVATAAEALEALRQSTFDCMVMDLNLPDMSGYELLDAMAVQEAVAFPPVIVYTGHTLSTQQEQQLRRYSRSIIIKGARSPERLLDEVTLFLHQVESQLPPERQRMLKEVRARDNMLEGRRVLIVEDDVRNIFALSAVLEPKGVKVDIARNGREALERLEAPQQGPGAKPAVDLILMDIMMPEMDGYTAMREIRSRPDLKRLPIIALTAKAMKDDQEKCMAAGANDYIAKPLDIEKLLSLVRVWMPR</sequence>
<dbReference type="Pfam" id="PF00072">
    <property type="entry name" value="Response_reg"/>
    <property type="match status" value="3"/>
</dbReference>
<keyword evidence="12" id="KW-1133">Transmembrane helix</keyword>
<dbReference type="SMART" id="SM00448">
    <property type="entry name" value="REC"/>
    <property type="match status" value="3"/>
</dbReference>
<keyword evidence="6" id="KW-0843">Virulence</keyword>
<keyword evidence="3 9" id="KW-0597">Phosphoprotein</keyword>
<dbReference type="Pfam" id="PF02518">
    <property type="entry name" value="HATPase_c"/>
    <property type="match status" value="1"/>
</dbReference>
<dbReference type="SUPFAM" id="SSF55781">
    <property type="entry name" value="GAF domain-like"/>
    <property type="match status" value="1"/>
</dbReference>
<evidence type="ECO:0000256" key="2">
    <source>
        <dbReference type="ARBA" id="ARBA00012438"/>
    </source>
</evidence>
<keyword evidence="4" id="KW-0732">Signal</keyword>
<feature type="transmembrane region" description="Helical" evidence="12">
    <location>
        <begin position="203"/>
        <end position="224"/>
    </location>
</feature>
<dbReference type="Pfam" id="PF00512">
    <property type="entry name" value="HisKA"/>
    <property type="match status" value="1"/>
</dbReference>
<keyword evidence="5" id="KW-0902">Two-component regulatory system</keyword>
<feature type="modified residue" description="4-aspartylphosphate" evidence="9">
    <location>
        <position position="961"/>
    </location>
</feature>